<feature type="transmembrane region" description="Helical" evidence="1">
    <location>
        <begin position="33"/>
        <end position="52"/>
    </location>
</feature>
<keyword evidence="1" id="KW-0812">Transmembrane</keyword>
<dbReference type="Pfam" id="PF11297">
    <property type="entry name" value="DUF3098"/>
    <property type="match status" value="1"/>
</dbReference>
<accession>A0A1F5R2V1</accession>
<dbReference type="Proteomes" id="UP000177230">
    <property type="component" value="Unassembled WGS sequence"/>
</dbReference>
<keyword evidence="1" id="KW-1133">Transmembrane helix</keyword>
<reference evidence="2 3" key="1">
    <citation type="journal article" date="2016" name="Nat. Commun.">
        <title>Thousands of microbial genomes shed light on interconnected biogeochemical processes in an aquifer system.</title>
        <authorList>
            <person name="Anantharaman K."/>
            <person name="Brown C.T."/>
            <person name="Hug L.A."/>
            <person name="Sharon I."/>
            <person name="Castelle C.J."/>
            <person name="Probst A.J."/>
            <person name="Thomas B.C."/>
            <person name="Singh A."/>
            <person name="Wilkins M.J."/>
            <person name="Karaoz U."/>
            <person name="Brodie E.L."/>
            <person name="Williams K.H."/>
            <person name="Hubbard S.S."/>
            <person name="Banfield J.F."/>
        </authorList>
    </citation>
    <scope>NUCLEOTIDE SEQUENCE [LARGE SCALE GENOMIC DNA]</scope>
</reference>
<organism evidence="2 3">
    <name type="scientific">Candidatus Edwardsbacteria bacterium GWF2_54_11</name>
    <dbReference type="NCBI Taxonomy" id="1817851"/>
    <lineage>
        <taxon>Bacteria</taxon>
        <taxon>Candidatus Edwardsiibacteriota</taxon>
    </lineage>
</organism>
<dbReference type="AlphaFoldDB" id="A0A1F5R2V1"/>
<feature type="transmembrane region" description="Helical" evidence="1">
    <location>
        <begin position="72"/>
        <end position="95"/>
    </location>
</feature>
<evidence type="ECO:0000313" key="2">
    <source>
        <dbReference type="EMBL" id="OGF08832.1"/>
    </source>
</evidence>
<evidence type="ECO:0000256" key="1">
    <source>
        <dbReference type="SAM" id="Phobius"/>
    </source>
</evidence>
<evidence type="ECO:0000313" key="3">
    <source>
        <dbReference type="Proteomes" id="UP000177230"/>
    </source>
</evidence>
<evidence type="ECO:0008006" key="4">
    <source>
        <dbReference type="Google" id="ProtNLM"/>
    </source>
</evidence>
<protein>
    <recommendedName>
        <fullName evidence="4">DUF3098 domain-containing protein</fullName>
    </recommendedName>
</protein>
<name>A0A1F5R2V1_9BACT</name>
<sequence length="97" mass="10308">MAKKIYRRPAAKQEAISKGSAPETPIGFTRVNYVLFAAAAGLILLGFLFLSSPTFGGGFPFVHPFKGGVNGWLTMNAAPVLLVLGYCVVIPIAIIKK</sequence>
<gene>
    <name evidence="2" type="ORF">A2024_00990</name>
</gene>
<dbReference type="InterPro" id="IPR021448">
    <property type="entry name" value="DUF3098"/>
</dbReference>
<dbReference type="EMBL" id="MFFM01000046">
    <property type="protein sequence ID" value="OGF08832.1"/>
    <property type="molecule type" value="Genomic_DNA"/>
</dbReference>
<proteinExistence type="predicted"/>
<keyword evidence="1" id="KW-0472">Membrane</keyword>
<comment type="caution">
    <text evidence="2">The sequence shown here is derived from an EMBL/GenBank/DDBJ whole genome shotgun (WGS) entry which is preliminary data.</text>
</comment>